<name>A0A7W6RGF5_9PROT</name>
<evidence type="ECO:0000313" key="2">
    <source>
        <dbReference type="EMBL" id="MBB4268120.1"/>
    </source>
</evidence>
<sequence length="81" mass="8350">MTDGPQAEFPSFRLLNRVVETVRHTLDAAGGFRSDLEAVEQQPPAHGGGAGGGTVTTTTLREGGVDWSGLSAAERAERAGA</sequence>
<protein>
    <submittedName>
        <fullName evidence="2">Uncharacterized protein</fullName>
    </submittedName>
</protein>
<evidence type="ECO:0000313" key="3">
    <source>
        <dbReference type="Proteomes" id="UP000554286"/>
    </source>
</evidence>
<keyword evidence="3" id="KW-1185">Reference proteome</keyword>
<gene>
    <name evidence="2" type="ORF">GGD89_003775</name>
</gene>
<evidence type="ECO:0000256" key="1">
    <source>
        <dbReference type="SAM" id="MobiDB-lite"/>
    </source>
</evidence>
<dbReference type="RefSeq" id="WP_184048744.1">
    <property type="nucleotide sequence ID" value="NZ_JACIGK010000052.1"/>
</dbReference>
<proteinExistence type="predicted"/>
<reference evidence="2 3" key="1">
    <citation type="submission" date="2020-08" db="EMBL/GenBank/DDBJ databases">
        <title>Genome sequencing of Purple Non-Sulfur Bacteria from various extreme environments.</title>
        <authorList>
            <person name="Mayer M."/>
        </authorList>
    </citation>
    <scope>NUCLEOTIDE SEQUENCE [LARGE SCALE GENOMIC DNA]</scope>
    <source>
        <strain evidence="2 3">JA131</strain>
    </source>
</reference>
<comment type="caution">
    <text evidence="2">The sequence shown here is derived from an EMBL/GenBank/DDBJ whole genome shotgun (WGS) entry which is preliminary data.</text>
</comment>
<organism evidence="2 3">
    <name type="scientific">Roseospira visakhapatnamensis</name>
    <dbReference type="NCBI Taxonomy" id="390880"/>
    <lineage>
        <taxon>Bacteria</taxon>
        <taxon>Pseudomonadati</taxon>
        <taxon>Pseudomonadota</taxon>
        <taxon>Alphaproteobacteria</taxon>
        <taxon>Rhodospirillales</taxon>
        <taxon>Rhodospirillaceae</taxon>
        <taxon>Roseospira</taxon>
    </lineage>
</organism>
<feature type="region of interest" description="Disordered" evidence="1">
    <location>
        <begin position="40"/>
        <end position="81"/>
    </location>
</feature>
<dbReference type="AlphaFoldDB" id="A0A7W6RGF5"/>
<dbReference type="Proteomes" id="UP000554286">
    <property type="component" value="Unassembled WGS sequence"/>
</dbReference>
<dbReference type="EMBL" id="JACIGK010000052">
    <property type="protein sequence ID" value="MBB4268120.1"/>
    <property type="molecule type" value="Genomic_DNA"/>
</dbReference>
<accession>A0A7W6RGF5</accession>